<organism evidence="8 9">
    <name type="scientific">Kalanchoe fedtschenkoi</name>
    <name type="common">Lavender scallops</name>
    <name type="synonym">South American air plant</name>
    <dbReference type="NCBI Taxonomy" id="63787"/>
    <lineage>
        <taxon>Eukaryota</taxon>
        <taxon>Viridiplantae</taxon>
        <taxon>Streptophyta</taxon>
        <taxon>Embryophyta</taxon>
        <taxon>Tracheophyta</taxon>
        <taxon>Spermatophyta</taxon>
        <taxon>Magnoliopsida</taxon>
        <taxon>eudicotyledons</taxon>
        <taxon>Gunneridae</taxon>
        <taxon>Pentapetalae</taxon>
        <taxon>Saxifragales</taxon>
        <taxon>Crassulaceae</taxon>
        <taxon>Kalanchoe</taxon>
    </lineage>
</organism>
<evidence type="ECO:0000256" key="1">
    <source>
        <dbReference type="ARBA" id="ARBA00004323"/>
    </source>
</evidence>
<dbReference type="GO" id="GO:0016763">
    <property type="term" value="F:pentosyltransferase activity"/>
    <property type="evidence" value="ECO:0007669"/>
    <property type="project" value="UniProtKB-ARBA"/>
</dbReference>
<evidence type="ECO:0000256" key="5">
    <source>
        <dbReference type="SAM" id="MobiDB-lite"/>
    </source>
</evidence>
<evidence type="ECO:0000313" key="9">
    <source>
        <dbReference type="Proteomes" id="UP000594263"/>
    </source>
</evidence>
<keyword evidence="9" id="KW-1185">Reference proteome</keyword>
<dbReference type="EnsemblPlants" id="Kaladp0087s0042.1.v1.1">
    <property type="protein sequence ID" value="Kaladp0087s0042.1.v1.1"/>
    <property type="gene ID" value="Kaladp0087s0042.v1.1"/>
</dbReference>
<evidence type="ECO:0000256" key="6">
    <source>
        <dbReference type="SAM" id="Phobius"/>
    </source>
</evidence>
<dbReference type="Proteomes" id="UP000594263">
    <property type="component" value="Unplaced"/>
</dbReference>
<dbReference type="InterPro" id="IPR007657">
    <property type="entry name" value="Glycosyltransferase_61"/>
</dbReference>
<keyword evidence="6" id="KW-1133">Transmembrane helix</keyword>
<evidence type="ECO:0000259" key="7">
    <source>
        <dbReference type="Pfam" id="PF04577"/>
    </source>
</evidence>
<feature type="transmembrane region" description="Helical" evidence="6">
    <location>
        <begin position="20"/>
        <end position="41"/>
    </location>
</feature>
<feature type="region of interest" description="Disordered" evidence="5">
    <location>
        <begin position="103"/>
        <end position="127"/>
    </location>
</feature>
<sequence length="566" mass="63586">MYEKILARSFSRYEQRKLGYGAFFACLLVVASFCTVFKPYLGPLPILNLRMSMDSGLKMLMTNDASKLHNKDFTPPDNADGDLQAENRTMSSDFTAEAEKNITVEPETDAQTDSNALQPTSDQGDHNVTVLKPSLVDQAENISLPLVVENVTMTADQADQAKNTTMVQEVEDRGEASGTMKSEISCNFALPRSNSCNITGDVRVSGISGTILVPRFELDPSGENSRSWKIKPYARKTDQTAMEFVREWSVKSVFQPKEVPECSVTHTVPAIVFSNSGYSGNHFHDFTDTLIPLFLGAKKFQGEVKFLVTNYRLSWLNKYRKILKKLSKYEIIDIDKEVSTHCFPNVILGLTSQKELDVDPSMPPYSSQQDFTRFVRDAYSLPRSAAIDLSKDQGSRKPRLMIISRKATRRLINIGRVVKMAKRVGYKVVVAEGNNSANLAKFAESVNSCDVLLGVHGAGLTNMVFLPRNAVLVQIVPLGLEWLSDFDFGQPARDMGLNYLDYGVTKEESSLIQQFPADHIVFTDPYSFQKKGWFQFRTIYLDKQDIKVDVKRLQPLLVKAMELLHR</sequence>
<evidence type="ECO:0000256" key="2">
    <source>
        <dbReference type="ARBA" id="ARBA00022676"/>
    </source>
</evidence>
<feature type="compositionally biased region" description="Polar residues" evidence="5">
    <location>
        <begin position="109"/>
        <end position="122"/>
    </location>
</feature>
<name>A0A7N0UW22_KALFE</name>
<dbReference type="AlphaFoldDB" id="A0A7N0UW22"/>
<keyword evidence="3" id="KW-0808">Transferase</keyword>
<dbReference type="InterPro" id="IPR049625">
    <property type="entry name" value="Glyco_transf_61_cat"/>
</dbReference>
<dbReference type="Pfam" id="PF04577">
    <property type="entry name" value="Glyco_transf_61"/>
    <property type="match status" value="1"/>
</dbReference>
<dbReference type="PANTHER" id="PTHR20961:SF5">
    <property type="entry name" value="GLYCOSYLTRANSFERASE-RELATED"/>
    <property type="match status" value="1"/>
</dbReference>
<dbReference type="OMA" id="CTIMAVS"/>
<keyword evidence="6" id="KW-0472">Membrane</keyword>
<keyword evidence="2" id="KW-0328">Glycosyltransferase</keyword>
<protein>
    <recommendedName>
        <fullName evidence="7">Glycosyltransferase 61 catalytic domain-containing protein</fullName>
    </recommendedName>
</protein>
<dbReference type="GO" id="GO:0000139">
    <property type="term" value="C:Golgi membrane"/>
    <property type="evidence" value="ECO:0007669"/>
    <property type="project" value="UniProtKB-SubCell"/>
</dbReference>
<evidence type="ECO:0000256" key="3">
    <source>
        <dbReference type="ARBA" id="ARBA00022679"/>
    </source>
</evidence>
<evidence type="ECO:0000313" key="8">
    <source>
        <dbReference type="EnsemblPlants" id="Kaladp0087s0042.1.v1.1"/>
    </source>
</evidence>
<keyword evidence="6" id="KW-0812">Transmembrane</keyword>
<evidence type="ECO:0000256" key="4">
    <source>
        <dbReference type="ARBA" id="ARBA00023180"/>
    </source>
</evidence>
<accession>A0A7N0UW22</accession>
<reference evidence="8" key="1">
    <citation type="submission" date="2021-01" db="UniProtKB">
        <authorList>
            <consortium name="EnsemblPlants"/>
        </authorList>
    </citation>
    <scope>IDENTIFICATION</scope>
</reference>
<keyword evidence="4" id="KW-0325">Glycoprotein</keyword>
<comment type="subcellular location">
    <subcellularLocation>
        <location evidence="1">Golgi apparatus membrane</location>
        <topology evidence="1">Single-pass type II membrane protein</topology>
    </subcellularLocation>
</comment>
<feature type="domain" description="Glycosyltransferase 61 catalytic" evidence="7">
    <location>
        <begin position="378"/>
        <end position="473"/>
    </location>
</feature>
<dbReference type="PANTHER" id="PTHR20961">
    <property type="entry name" value="GLYCOSYLTRANSFERASE"/>
    <property type="match status" value="1"/>
</dbReference>
<proteinExistence type="predicted"/>
<dbReference type="Gramene" id="Kaladp0087s0042.1.v1.1">
    <property type="protein sequence ID" value="Kaladp0087s0042.1.v1.1"/>
    <property type="gene ID" value="Kaladp0087s0042.v1.1"/>
</dbReference>